<dbReference type="SUPFAM" id="SSF63411">
    <property type="entry name" value="LuxS/MPP-like metallohydrolase"/>
    <property type="match status" value="3"/>
</dbReference>
<accession>A0AAD7XPL5</accession>
<evidence type="ECO:0000256" key="1">
    <source>
        <dbReference type="ARBA" id="ARBA00007261"/>
    </source>
</evidence>
<evidence type="ECO:0000256" key="6">
    <source>
        <dbReference type="SAM" id="Phobius"/>
    </source>
</evidence>
<evidence type="ECO:0000256" key="4">
    <source>
        <dbReference type="ARBA" id="ARBA00022833"/>
    </source>
</evidence>
<comment type="similarity">
    <text evidence="1">Belongs to the peptidase M16 family.</text>
</comment>
<dbReference type="AlphaFoldDB" id="A0AAD7XPL5"/>
<dbReference type="Pfam" id="PF05193">
    <property type="entry name" value="Peptidase_M16_C"/>
    <property type="match status" value="2"/>
</dbReference>
<feature type="transmembrane region" description="Helical" evidence="6">
    <location>
        <begin position="1058"/>
        <end position="1078"/>
    </location>
</feature>
<feature type="domain" description="Peptidase M16 C-terminal" evidence="8">
    <location>
        <begin position="210"/>
        <end position="412"/>
    </location>
</feature>
<evidence type="ECO:0000256" key="3">
    <source>
        <dbReference type="ARBA" id="ARBA00022801"/>
    </source>
</evidence>
<reference evidence="9" key="1">
    <citation type="submission" date="2023-01" db="EMBL/GenBank/DDBJ databases">
        <title>Metagenome sequencing of chrysophaentin producing Chrysophaeum taylorii.</title>
        <authorList>
            <person name="Davison J."/>
            <person name="Bewley C."/>
        </authorList>
    </citation>
    <scope>NUCLEOTIDE SEQUENCE</scope>
    <source>
        <strain evidence="9">NIES-1699</strain>
    </source>
</reference>
<keyword evidence="4" id="KW-0862">Zinc</keyword>
<evidence type="ECO:0000259" key="7">
    <source>
        <dbReference type="Pfam" id="PF00675"/>
    </source>
</evidence>
<evidence type="ECO:0000259" key="8">
    <source>
        <dbReference type="Pfam" id="PF05193"/>
    </source>
</evidence>
<gene>
    <name evidence="9" type="ORF">CTAYLR_000333</name>
</gene>
<keyword evidence="6" id="KW-0472">Membrane</keyword>
<feature type="domain" description="Peptidase M16 N-terminal" evidence="7">
    <location>
        <begin position="52"/>
        <end position="171"/>
    </location>
</feature>
<dbReference type="PANTHER" id="PTHR43690">
    <property type="entry name" value="NARDILYSIN"/>
    <property type="match status" value="1"/>
</dbReference>
<comment type="caution">
    <text evidence="9">The sequence shown here is derived from an EMBL/GenBank/DDBJ whole genome shotgun (WGS) entry which is preliminary data.</text>
</comment>
<dbReference type="Gene3D" id="3.30.830.10">
    <property type="entry name" value="Metalloenzyme, LuxS/M16 peptidase-like"/>
    <property type="match status" value="4"/>
</dbReference>
<evidence type="ECO:0000313" key="10">
    <source>
        <dbReference type="Proteomes" id="UP001230188"/>
    </source>
</evidence>
<dbReference type="GO" id="GO:0046872">
    <property type="term" value="F:metal ion binding"/>
    <property type="evidence" value="ECO:0007669"/>
    <property type="project" value="InterPro"/>
</dbReference>
<evidence type="ECO:0000256" key="2">
    <source>
        <dbReference type="ARBA" id="ARBA00022670"/>
    </source>
</evidence>
<dbReference type="EMBL" id="JAQMWT010000344">
    <property type="protein sequence ID" value="KAJ8603775.1"/>
    <property type="molecule type" value="Genomic_DNA"/>
</dbReference>
<evidence type="ECO:0000313" key="9">
    <source>
        <dbReference type="EMBL" id="KAJ8603775.1"/>
    </source>
</evidence>
<keyword evidence="3" id="KW-0378">Hydrolase</keyword>
<dbReference type="Proteomes" id="UP001230188">
    <property type="component" value="Unassembled WGS sequence"/>
</dbReference>
<dbReference type="InterPro" id="IPR011249">
    <property type="entry name" value="Metalloenz_LuxS/M16"/>
</dbReference>
<keyword evidence="6" id="KW-0812">Transmembrane</keyword>
<dbReference type="PANTHER" id="PTHR43690:SF34">
    <property type="entry name" value="ZINC PROTEASE PQQL-LIKE"/>
    <property type="match status" value="1"/>
</dbReference>
<dbReference type="Pfam" id="PF00675">
    <property type="entry name" value="Peptidase_M16"/>
    <property type="match status" value="1"/>
</dbReference>
<keyword evidence="5" id="KW-0482">Metalloprotease</keyword>
<sequence>MDLGKALSEAAALRAQVPAWEGPGPRDEDSVTWFGLTQTGELSNGMRYYVRSNSEPRDRVECSVIVRAGSIDEREDERGLAHMIEHLAFRGRKDESGSWGVMRELESRGVKFGSHQNAYTSFEETVYWVHVPSDFASRAIELLAALVLDVRLSEADVEAERKIVVEEWRQGKDWSQRASETHFRRMFAGTKFASRLPIGSLEVIEKAPASRLRSFYERYYVPGNMAACVVGDLVSEEAAGLLEGSFGRYASAAPARAWPRPSSAYELGCFWNRDNNNNKVVVSIFDDFEATQTTCSVSTALRWRPPTTVGVFRDWLADDVFHLILNRRLQKRALEPRPPFSSASAALERPLALSAAAAATAAEEKSSGVSLASLTVEPTRKAMAASALREAWREVERARRFGFSEAEVDVARVELLTELVAQFKERDQTDSAVISDECRDHFLLGIPVIGPEAEVKLTAKLLDDLTCVEIQRRVDALYARSARKFVGITRPTKNGDGLLGRVFRRRRSSSEDLDDTEAFEAALLLEMDDGEEKDCESRGSSEETTRAFFFEPRFEPGEVSRRSEQSLVDQAVDGGPAVALELELNNGMRVVFARTRFRDDEIVGHAVAPGGLSEVFYSSQKYNKKAFVAARSASTLAREYGLFGVPKSDAIDALGGRRISVNPGVDAYRRFVDCDCASDDLERMLAMLSRLFCADLCRDPRRLETFLELAREGVKHEHRDPKSRFVACCDETNANGHAYFARADLEDLDAFDADATADFFDAAFGSARGWTLALVGALPRDEALLERLAAKYLASIPETRRPAFPAPLRQKDATPLGVCFPTTPRRRVLRFSPHRAAHDDDLLDACCTRLSFSVVVDGSGRDDDVDSSPRRRLAEHLRLDLCSALLETRLVERLRLNESAVYDVSARVSFAAANPLATDDTPLCGVLSLAASHDPRDSKVFVQTCLAALQDLSNDGPTTRELDAVLECARNDREEHLRRNSYWASALSRTYLAPRFDGTLADTYRETVEMRDAVHADLRADPEKAKHTLSRTLHRAVDPNARTIVSLLPSRSPFHHPFLFAAASVAAAVVALGAVVAARSKTRLTQ</sequence>
<dbReference type="InterPro" id="IPR011765">
    <property type="entry name" value="Pept_M16_N"/>
</dbReference>
<protein>
    <submittedName>
        <fullName evidence="9">Uncharacterized protein</fullName>
    </submittedName>
</protein>
<keyword evidence="6" id="KW-1133">Transmembrane helix</keyword>
<evidence type="ECO:0000256" key="5">
    <source>
        <dbReference type="ARBA" id="ARBA00023049"/>
    </source>
</evidence>
<dbReference type="GO" id="GO:0008237">
    <property type="term" value="F:metallopeptidase activity"/>
    <property type="evidence" value="ECO:0007669"/>
    <property type="project" value="UniProtKB-KW"/>
</dbReference>
<dbReference type="GO" id="GO:0006508">
    <property type="term" value="P:proteolysis"/>
    <property type="evidence" value="ECO:0007669"/>
    <property type="project" value="UniProtKB-KW"/>
</dbReference>
<keyword evidence="2" id="KW-0645">Protease</keyword>
<dbReference type="InterPro" id="IPR007863">
    <property type="entry name" value="Peptidase_M16_C"/>
</dbReference>
<name>A0AAD7XPL5_9STRA</name>
<keyword evidence="10" id="KW-1185">Reference proteome</keyword>
<organism evidence="9 10">
    <name type="scientific">Chrysophaeum taylorii</name>
    <dbReference type="NCBI Taxonomy" id="2483200"/>
    <lineage>
        <taxon>Eukaryota</taxon>
        <taxon>Sar</taxon>
        <taxon>Stramenopiles</taxon>
        <taxon>Ochrophyta</taxon>
        <taxon>Pelagophyceae</taxon>
        <taxon>Pelagomonadales</taxon>
        <taxon>Pelagomonadaceae</taxon>
        <taxon>Chrysophaeum</taxon>
    </lineage>
</organism>
<dbReference type="InterPro" id="IPR050626">
    <property type="entry name" value="Peptidase_M16"/>
</dbReference>
<proteinExistence type="inferred from homology"/>
<feature type="domain" description="Peptidase M16 C-terminal" evidence="8">
    <location>
        <begin position="758"/>
        <end position="965"/>
    </location>
</feature>